<dbReference type="NCBIfam" id="TIGR04085">
    <property type="entry name" value="rSAM_more_4Fe4S"/>
    <property type="match status" value="1"/>
</dbReference>
<dbReference type="SFLD" id="SFLDS00029">
    <property type="entry name" value="Radical_SAM"/>
    <property type="match status" value="1"/>
</dbReference>
<dbReference type="InterPro" id="IPR058240">
    <property type="entry name" value="rSAM_sf"/>
</dbReference>
<sequence>MESVAYAHLSRLLHKRLLEQRVPLEATFEVSRRCPLVCQHCYNNLPMHDHAARRRELSLDEYRRIFDEIAEAGTLWVLFTGGEILARADFLEIYTEAKQRGFLITLFTNGTLITPRIADYLAEWQPFAIEITLYGHTRTTYERMTRVPGSYDRCHRGIQLLLERKLPLKLKTVGTTITKDEIFAMRDFAESLGVPFKFDSMLNPRIDCSQAPLEVRLTPEEVIELDLRDPRRLPAWQDLNNRYQTAAMAPYVTNTVYDCGGGVGSFAVNPYGEMSICVLSQMDTYDLRQGSFRDGWEHFLRQVRLQQRTRPAKCAGCEIRPMCSGCAAVNELENGDKESAVDFHCRANHLRAYLLDIPLKPNPLCEYRPGSARYEDIQASVALLRARAAELGVTLPATSRRSLPVIQPSPAALVSAK</sequence>
<dbReference type="PANTHER" id="PTHR11228">
    <property type="entry name" value="RADICAL SAM DOMAIN PROTEIN"/>
    <property type="match status" value="1"/>
</dbReference>
<dbReference type="InterPro" id="IPR023885">
    <property type="entry name" value="4Fe4S-binding_SPASM_dom"/>
</dbReference>
<dbReference type="InterPro" id="IPR013785">
    <property type="entry name" value="Aldolase_TIM"/>
</dbReference>
<reference evidence="7 8" key="1">
    <citation type="submission" date="2021-03" db="EMBL/GenBank/DDBJ databases">
        <title>Genomic and phenotypic characterization of Chloracidobacterium isolates provides evidence for multiple species.</title>
        <authorList>
            <person name="Saini M.K."/>
            <person name="Costas A.M.G."/>
            <person name="Tank M."/>
            <person name="Bryant D.A."/>
        </authorList>
    </citation>
    <scope>NUCLEOTIDE SEQUENCE [LARGE SCALE GENOMIC DNA]</scope>
    <source>
        <strain evidence="7 8">BV2-C</strain>
    </source>
</reference>
<feature type="domain" description="Radical SAM core" evidence="6">
    <location>
        <begin position="20"/>
        <end position="240"/>
    </location>
</feature>
<keyword evidence="5" id="KW-0411">Iron-sulfur</keyword>
<dbReference type="SFLD" id="SFLDG01386">
    <property type="entry name" value="main_SPASM_domain-containing"/>
    <property type="match status" value="1"/>
</dbReference>
<dbReference type="CDD" id="cd01335">
    <property type="entry name" value="Radical_SAM"/>
    <property type="match status" value="1"/>
</dbReference>
<evidence type="ECO:0000313" key="7">
    <source>
        <dbReference type="EMBL" id="QUW04353.1"/>
    </source>
</evidence>
<evidence type="ECO:0000256" key="1">
    <source>
        <dbReference type="ARBA" id="ARBA00001966"/>
    </source>
</evidence>
<keyword evidence="3" id="KW-0479">Metal-binding</keyword>
<evidence type="ECO:0000256" key="5">
    <source>
        <dbReference type="ARBA" id="ARBA00023014"/>
    </source>
</evidence>
<dbReference type="InterPro" id="IPR050377">
    <property type="entry name" value="Radical_SAM_PqqE_MftC-like"/>
</dbReference>
<keyword evidence="8" id="KW-1185">Reference proteome</keyword>
<evidence type="ECO:0000313" key="8">
    <source>
        <dbReference type="Proteomes" id="UP000676506"/>
    </source>
</evidence>
<dbReference type="Proteomes" id="UP000676506">
    <property type="component" value="Chromosome 2"/>
</dbReference>
<organism evidence="7 8">
    <name type="scientific">Chloracidobacterium validum</name>
    <dbReference type="NCBI Taxonomy" id="2821543"/>
    <lineage>
        <taxon>Bacteria</taxon>
        <taxon>Pseudomonadati</taxon>
        <taxon>Acidobacteriota</taxon>
        <taxon>Terriglobia</taxon>
        <taxon>Terriglobales</taxon>
        <taxon>Acidobacteriaceae</taxon>
        <taxon>Chloracidobacterium</taxon>
    </lineage>
</organism>
<dbReference type="PROSITE" id="PS51918">
    <property type="entry name" value="RADICAL_SAM"/>
    <property type="match status" value="1"/>
</dbReference>
<keyword evidence="2" id="KW-0949">S-adenosyl-L-methionine</keyword>
<dbReference type="SUPFAM" id="SSF102114">
    <property type="entry name" value="Radical SAM enzymes"/>
    <property type="match status" value="1"/>
</dbReference>
<evidence type="ECO:0000256" key="4">
    <source>
        <dbReference type="ARBA" id="ARBA00023004"/>
    </source>
</evidence>
<name>A0ABX8BBY4_9BACT</name>
<evidence type="ECO:0000256" key="3">
    <source>
        <dbReference type="ARBA" id="ARBA00022723"/>
    </source>
</evidence>
<keyword evidence="4" id="KW-0408">Iron</keyword>
<gene>
    <name evidence="7" type="ORF">J8C06_15075</name>
</gene>
<evidence type="ECO:0000256" key="2">
    <source>
        <dbReference type="ARBA" id="ARBA00022691"/>
    </source>
</evidence>
<proteinExistence type="predicted"/>
<evidence type="ECO:0000259" key="6">
    <source>
        <dbReference type="PROSITE" id="PS51918"/>
    </source>
</evidence>
<dbReference type="RefSeq" id="WP_211430242.1">
    <property type="nucleotide sequence ID" value="NZ_CP072649.1"/>
</dbReference>
<comment type="cofactor">
    <cofactor evidence="1">
        <name>[4Fe-4S] cluster</name>
        <dbReference type="ChEBI" id="CHEBI:49883"/>
    </cofactor>
</comment>
<dbReference type="EMBL" id="CP072649">
    <property type="protein sequence ID" value="QUW04353.1"/>
    <property type="molecule type" value="Genomic_DNA"/>
</dbReference>
<protein>
    <submittedName>
        <fullName evidence="7">Radical SAM protein</fullName>
    </submittedName>
</protein>
<dbReference type="Gene3D" id="3.20.20.70">
    <property type="entry name" value="Aldolase class I"/>
    <property type="match status" value="1"/>
</dbReference>
<accession>A0ABX8BBY4</accession>
<dbReference type="PANTHER" id="PTHR11228:SF7">
    <property type="entry name" value="PQQA PEPTIDE CYCLASE"/>
    <property type="match status" value="1"/>
</dbReference>
<dbReference type="InterPro" id="IPR007197">
    <property type="entry name" value="rSAM"/>
</dbReference>
<dbReference type="Pfam" id="PF04055">
    <property type="entry name" value="Radical_SAM"/>
    <property type="match status" value="1"/>
</dbReference>
<dbReference type="SFLD" id="SFLDG01067">
    <property type="entry name" value="SPASM/twitch_domain_containing"/>
    <property type="match status" value="1"/>
</dbReference>